<evidence type="ECO:0000313" key="5">
    <source>
        <dbReference type="Proteomes" id="UP000245998"/>
    </source>
</evidence>
<dbReference type="GO" id="GO:0047617">
    <property type="term" value="F:fatty acyl-CoA hydrolase activity"/>
    <property type="evidence" value="ECO:0007669"/>
    <property type="project" value="InterPro"/>
</dbReference>
<dbReference type="Proteomes" id="UP000245998">
    <property type="component" value="Unassembled WGS sequence"/>
</dbReference>
<gene>
    <name evidence="4" type="ORF">DCC39_10995</name>
</gene>
<dbReference type="EMBL" id="QCZG01000021">
    <property type="protein sequence ID" value="PWA10684.1"/>
    <property type="molecule type" value="Genomic_DNA"/>
</dbReference>
<dbReference type="InterPro" id="IPR003736">
    <property type="entry name" value="PAAI_dom"/>
</dbReference>
<dbReference type="PANTHER" id="PTHR21660:SF1">
    <property type="entry name" value="ACYL-COENZYME A THIOESTERASE 13"/>
    <property type="match status" value="1"/>
</dbReference>
<name>A0A2U1K0G9_9BACI</name>
<dbReference type="SUPFAM" id="SSF54637">
    <property type="entry name" value="Thioesterase/thiol ester dehydrase-isomerase"/>
    <property type="match status" value="1"/>
</dbReference>
<comment type="caution">
    <text evidence="4">The sequence shown here is derived from an EMBL/GenBank/DDBJ whole genome shotgun (WGS) entry which is preliminary data.</text>
</comment>
<evidence type="ECO:0000259" key="3">
    <source>
        <dbReference type="Pfam" id="PF03061"/>
    </source>
</evidence>
<evidence type="ECO:0000256" key="2">
    <source>
        <dbReference type="ARBA" id="ARBA00022801"/>
    </source>
</evidence>
<dbReference type="NCBIfam" id="TIGR00369">
    <property type="entry name" value="unchar_dom_1"/>
    <property type="match status" value="1"/>
</dbReference>
<feature type="domain" description="Thioesterase" evidence="3">
    <location>
        <begin position="82"/>
        <end position="159"/>
    </location>
</feature>
<evidence type="ECO:0000313" key="4">
    <source>
        <dbReference type="EMBL" id="PWA10684.1"/>
    </source>
</evidence>
<dbReference type="OrthoDB" id="2139465at2"/>
<dbReference type="Pfam" id="PF03061">
    <property type="entry name" value="4HBT"/>
    <property type="match status" value="1"/>
</dbReference>
<dbReference type="Gene3D" id="3.10.129.10">
    <property type="entry name" value="Hotdog Thioesterase"/>
    <property type="match status" value="1"/>
</dbReference>
<keyword evidence="2" id="KW-0378">Hydrolase</keyword>
<keyword evidence="5" id="KW-1185">Reference proteome</keyword>
<dbReference type="InterPro" id="IPR006683">
    <property type="entry name" value="Thioestr_dom"/>
</dbReference>
<dbReference type="AlphaFoldDB" id="A0A2U1K0G9"/>
<dbReference type="PANTHER" id="PTHR21660">
    <property type="entry name" value="THIOESTERASE SUPERFAMILY MEMBER-RELATED"/>
    <property type="match status" value="1"/>
</dbReference>
<organism evidence="4 5">
    <name type="scientific">Pueribacillus theae</name>
    <dbReference type="NCBI Taxonomy" id="2171751"/>
    <lineage>
        <taxon>Bacteria</taxon>
        <taxon>Bacillati</taxon>
        <taxon>Bacillota</taxon>
        <taxon>Bacilli</taxon>
        <taxon>Bacillales</taxon>
        <taxon>Bacillaceae</taxon>
        <taxon>Pueribacillus</taxon>
    </lineage>
</organism>
<dbReference type="InterPro" id="IPR039298">
    <property type="entry name" value="ACOT13"/>
</dbReference>
<protein>
    <recommendedName>
        <fullName evidence="3">Thioesterase domain-containing protein</fullName>
    </recommendedName>
</protein>
<dbReference type="CDD" id="cd03443">
    <property type="entry name" value="PaaI_thioesterase"/>
    <property type="match status" value="1"/>
</dbReference>
<comment type="similarity">
    <text evidence="1">Belongs to the thioesterase PaaI family.</text>
</comment>
<reference evidence="4 5" key="1">
    <citation type="submission" date="2018-04" db="EMBL/GenBank/DDBJ databases">
        <title>Camelliibacillus theae gen. nov., sp. nov., isolated from Pu'er tea.</title>
        <authorList>
            <person name="Niu L."/>
        </authorList>
    </citation>
    <scope>NUCLEOTIDE SEQUENCE [LARGE SCALE GENOMIC DNA]</scope>
    <source>
        <strain evidence="4 5">T8</strain>
    </source>
</reference>
<dbReference type="RefSeq" id="WP_116554948.1">
    <property type="nucleotide sequence ID" value="NZ_QCZG01000021.1"/>
</dbReference>
<sequence length="170" mass="19068">MGIVMGTYEDRNHLKEMIDRFSPEQLESLYHYMAILDKGFSGKSGPEGKVIRGFFNMSLEKKSERSTISILPIRWEMYNGIGIIHGGVTATFIDNAMGRTLYICYPGELTRQVTVDLNIHYLKGGTGEKLIAETELIQMGRSLAVLECAVRDEDGDLVAKATGTFRVWPK</sequence>
<evidence type="ECO:0000256" key="1">
    <source>
        <dbReference type="ARBA" id="ARBA00008324"/>
    </source>
</evidence>
<dbReference type="InterPro" id="IPR029069">
    <property type="entry name" value="HotDog_dom_sf"/>
</dbReference>
<proteinExistence type="inferred from homology"/>
<accession>A0A2U1K0G9</accession>